<dbReference type="PANTHER" id="PTHR30290:SF38">
    <property type="entry name" value="D,D-DIPEPTIDE-BINDING PERIPLASMIC PROTEIN DDPA-RELATED"/>
    <property type="match status" value="1"/>
</dbReference>
<dbReference type="Proteomes" id="UP000295097">
    <property type="component" value="Unassembled WGS sequence"/>
</dbReference>
<keyword evidence="7" id="KW-1185">Reference proteome</keyword>
<protein>
    <submittedName>
        <fullName evidence="6">Peptide/nickel transport system substrate-binding protein</fullName>
    </submittedName>
</protein>
<dbReference type="PIRSF" id="PIRSF002741">
    <property type="entry name" value="MppA"/>
    <property type="match status" value="1"/>
</dbReference>
<feature type="domain" description="Solute-binding protein family 5" evidence="5">
    <location>
        <begin position="115"/>
        <end position="440"/>
    </location>
</feature>
<gene>
    <name evidence="6" type="ORF">EDC90_102035</name>
</gene>
<dbReference type="Gene3D" id="3.10.105.10">
    <property type="entry name" value="Dipeptide-binding Protein, Domain 3"/>
    <property type="match status" value="1"/>
</dbReference>
<dbReference type="Gene3D" id="3.90.76.10">
    <property type="entry name" value="Dipeptide-binding Protein, Domain 1"/>
    <property type="match status" value="1"/>
</dbReference>
<dbReference type="Pfam" id="PF00496">
    <property type="entry name" value="SBP_bac_5"/>
    <property type="match status" value="1"/>
</dbReference>
<dbReference type="GO" id="GO:0015833">
    <property type="term" value="P:peptide transport"/>
    <property type="evidence" value="ECO:0007669"/>
    <property type="project" value="TreeGrafter"/>
</dbReference>
<dbReference type="PANTHER" id="PTHR30290">
    <property type="entry name" value="PERIPLASMIC BINDING COMPONENT OF ABC TRANSPORTER"/>
    <property type="match status" value="1"/>
</dbReference>
<sequence length="535" mass="59273">MLTYLGAVGDANCPVKASLTNRVQKMDFSRSVRARFKRNILFLSFLSVAGFAGLNAGTSISFAADGYNEDATINIGSLYEPQSLDNAGAAGQGVHEAFYGNVYESLFLLTDAGNVEKLLVDDYSMSDDGLTYTFTLKPGVTFHSGDPLTSADVKYSIERIMAPESKSSRKSSLQTIDAIETPDDQTVVIKLKNRSISLPYYLSYIWIVNDSAGSISAKEDGTGPYELDSWRRGSYLALTRFDSYWGDAATNAEVVFKYFSDATALNNALLTNAIDIITSVQSPDSLAQFTNDPRFTVKEGQSTTKQVLAFNDRVAPFDNVKVRKAISRAIDKKKLLNSIWGGYGTLIGSFVPPTDPWFVDLTDVDPYNPESAKELLAEAGYADGFSFVLETPNYDPHPLVAQAIKNDLSKVGIDVKINVITANEWFNKIYKQHDFEATLQEHVNHRDILFYGNPDFYWGYNNPKVVELISSSETARTESEQVEKLTEANRQIAEDAASVWLFLNPQIVVSRANVSDYPLNGLNSQFFVYDIKKAE</sequence>
<dbReference type="GO" id="GO:1904680">
    <property type="term" value="F:peptide transmembrane transporter activity"/>
    <property type="evidence" value="ECO:0007669"/>
    <property type="project" value="TreeGrafter"/>
</dbReference>
<evidence type="ECO:0000259" key="5">
    <source>
        <dbReference type="Pfam" id="PF00496"/>
    </source>
</evidence>
<dbReference type="InterPro" id="IPR000914">
    <property type="entry name" value="SBP_5_dom"/>
</dbReference>
<accession>A0A4V2V443</accession>
<dbReference type="CDD" id="cd08494">
    <property type="entry name" value="PBP2_NikA_DppA_OppA_like_6"/>
    <property type="match status" value="1"/>
</dbReference>
<keyword evidence="3" id="KW-0732">Signal</keyword>
<reference evidence="6 7" key="1">
    <citation type="submission" date="2019-03" db="EMBL/GenBank/DDBJ databases">
        <title>Freshwater and sediment microbial communities from various areas in North America, analyzing microbe dynamics in response to fracking.</title>
        <authorList>
            <person name="Lamendella R."/>
        </authorList>
    </citation>
    <scope>NUCLEOTIDE SEQUENCE [LARGE SCALE GENOMIC DNA]</scope>
    <source>
        <strain evidence="6 7">175.2</strain>
    </source>
</reference>
<evidence type="ECO:0000256" key="1">
    <source>
        <dbReference type="ARBA" id="ARBA00004418"/>
    </source>
</evidence>
<dbReference type="InterPro" id="IPR030678">
    <property type="entry name" value="Peptide/Ni-bd"/>
</dbReference>
<dbReference type="GO" id="GO:0030288">
    <property type="term" value="C:outer membrane-bounded periplasmic space"/>
    <property type="evidence" value="ECO:0007669"/>
    <property type="project" value="UniProtKB-ARBA"/>
</dbReference>
<evidence type="ECO:0000313" key="7">
    <source>
        <dbReference type="Proteomes" id="UP000295097"/>
    </source>
</evidence>
<comment type="similarity">
    <text evidence="2">Belongs to the bacterial solute-binding protein 5 family.</text>
</comment>
<comment type="caution">
    <text evidence="6">The sequence shown here is derived from an EMBL/GenBank/DDBJ whole genome shotgun (WGS) entry which is preliminary data.</text>
</comment>
<name>A0A4V2V443_9HYPH</name>
<comment type="subcellular location">
    <subcellularLocation>
        <location evidence="1">Periplasm</location>
    </subcellularLocation>
</comment>
<dbReference type="EMBL" id="SMAR01000020">
    <property type="protein sequence ID" value="TCT37144.1"/>
    <property type="molecule type" value="Genomic_DNA"/>
</dbReference>
<keyword evidence="4" id="KW-0812">Transmembrane</keyword>
<evidence type="ECO:0000256" key="3">
    <source>
        <dbReference type="ARBA" id="ARBA00022729"/>
    </source>
</evidence>
<keyword evidence="4" id="KW-0472">Membrane</keyword>
<evidence type="ECO:0000256" key="2">
    <source>
        <dbReference type="ARBA" id="ARBA00005695"/>
    </source>
</evidence>
<organism evidence="6 7">
    <name type="scientific">Martelella mediterranea</name>
    <dbReference type="NCBI Taxonomy" id="293089"/>
    <lineage>
        <taxon>Bacteria</taxon>
        <taxon>Pseudomonadati</taxon>
        <taxon>Pseudomonadota</taxon>
        <taxon>Alphaproteobacteria</taxon>
        <taxon>Hyphomicrobiales</taxon>
        <taxon>Aurantimonadaceae</taxon>
        <taxon>Martelella</taxon>
    </lineage>
</organism>
<keyword evidence="4" id="KW-1133">Transmembrane helix</keyword>
<dbReference type="GO" id="GO:0043190">
    <property type="term" value="C:ATP-binding cassette (ABC) transporter complex"/>
    <property type="evidence" value="ECO:0007669"/>
    <property type="project" value="InterPro"/>
</dbReference>
<dbReference type="InterPro" id="IPR039424">
    <property type="entry name" value="SBP_5"/>
</dbReference>
<dbReference type="AlphaFoldDB" id="A0A4V2V443"/>
<evidence type="ECO:0000313" key="6">
    <source>
        <dbReference type="EMBL" id="TCT37144.1"/>
    </source>
</evidence>
<proteinExistence type="inferred from homology"/>
<dbReference type="SUPFAM" id="SSF53850">
    <property type="entry name" value="Periplasmic binding protein-like II"/>
    <property type="match status" value="1"/>
</dbReference>
<dbReference type="Gene3D" id="3.40.190.10">
    <property type="entry name" value="Periplasmic binding protein-like II"/>
    <property type="match status" value="1"/>
</dbReference>
<feature type="transmembrane region" description="Helical" evidence="4">
    <location>
        <begin position="40"/>
        <end position="64"/>
    </location>
</feature>
<evidence type="ECO:0000256" key="4">
    <source>
        <dbReference type="SAM" id="Phobius"/>
    </source>
</evidence>